<evidence type="ECO:0000256" key="1">
    <source>
        <dbReference type="SAM" id="Phobius"/>
    </source>
</evidence>
<dbReference type="AlphaFoldDB" id="A0A8K0WXQ7"/>
<dbReference type="EMBL" id="JAGPXD010000007">
    <property type="protein sequence ID" value="KAH7347341.1"/>
    <property type="molecule type" value="Genomic_DNA"/>
</dbReference>
<protein>
    <recommendedName>
        <fullName evidence="2">DUF7704 domain-containing protein</fullName>
    </recommendedName>
</protein>
<evidence type="ECO:0000313" key="3">
    <source>
        <dbReference type="EMBL" id="KAH7347341.1"/>
    </source>
</evidence>
<dbReference type="InterPro" id="IPR056121">
    <property type="entry name" value="DUF7704"/>
</dbReference>
<feature type="transmembrane region" description="Helical" evidence="1">
    <location>
        <begin position="12"/>
        <end position="32"/>
    </location>
</feature>
<evidence type="ECO:0000259" key="2">
    <source>
        <dbReference type="Pfam" id="PF24803"/>
    </source>
</evidence>
<feature type="domain" description="DUF7704" evidence="2">
    <location>
        <begin position="7"/>
        <end position="142"/>
    </location>
</feature>
<dbReference type="Proteomes" id="UP000813385">
    <property type="component" value="Unassembled WGS sequence"/>
</dbReference>
<feature type="transmembrane region" description="Helical" evidence="1">
    <location>
        <begin position="125"/>
        <end position="146"/>
    </location>
</feature>
<evidence type="ECO:0000313" key="4">
    <source>
        <dbReference type="Proteomes" id="UP000813385"/>
    </source>
</evidence>
<organism evidence="3 4">
    <name type="scientific">Plectosphaerella cucumerina</name>
    <dbReference type="NCBI Taxonomy" id="40658"/>
    <lineage>
        <taxon>Eukaryota</taxon>
        <taxon>Fungi</taxon>
        <taxon>Dikarya</taxon>
        <taxon>Ascomycota</taxon>
        <taxon>Pezizomycotina</taxon>
        <taxon>Sordariomycetes</taxon>
        <taxon>Hypocreomycetidae</taxon>
        <taxon>Glomerellales</taxon>
        <taxon>Plectosphaerellaceae</taxon>
        <taxon>Plectosphaerella</taxon>
    </lineage>
</organism>
<keyword evidence="4" id="KW-1185">Reference proteome</keyword>
<keyword evidence="1" id="KW-1133">Transmembrane helix</keyword>
<accession>A0A8K0WXQ7</accession>
<keyword evidence="1" id="KW-0472">Membrane</keyword>
<dbReference type="Pfam" id="PF24803">
    <property type="entry name" value="DUF7704"/>
    <property type="match status" value="1"/>
</dbReference>
<gene>
    <name evidence="3" type="ORF">B0T11DRAFT_291182</name>
</gene>
<sequence length="165" mass="18576">MTLPKVHPFYRLWFTWVDPLSLVPTVYGILYQRNFIMDGLIPASQSVANPDHGFLFHQLAALYGFVAFMLSGTLRATSEIKVWRVVIAGVLGIDLALLASLYVSLEQQGHLGIAHMRWQDWGQMMYTGGVAIIRSLSLLGVGSRILREEKLAWAQMQHPELPLKV</sequence>
<feature type="transmembrane region" description="Helical" evidence="1">
    <location>
        <begin position="82"/>
        <end position="105"/>
    </location>
</feature>
<dbReference type="PANTHER" id="PTHR37019:SF1">
    <property type="entry name" value="EXPERA DOMAIN-CONTAINING PROTEIN"/>
    <property type="match status" value="1"/>
</dbReference>
<dbReference type="OrthoDB" id="4830311at2759"/>
<comment type="caution">
    <text evidence="3">The sequence shown here is derived from an EMBL/GenBank/DDBJ whole genome shotgun (WGS) entry which is preliminary data.</text>
</comment>
<reference evidence="3" key="1">
    <citation type="journal article" date="2021" name="Nat. Commun.">
        <title>Genetic determinants of endophytism in the Arabidopsis root mycobiome.</title>
        <authorList>
            <person name="Mesny F."/>
            <person name="Miyauchi S."/>
            <person name="Thiergart T."/>
            <person name="Pickel B."/>
            <person name="Atanasova L."/>
            <person name="Karlsson M."/>
            <person name="Huettel B."/>
            <person name="Barry K.W."/>
            <person name="Haridas S."/>
            <person name="Chen C."/>
            <person name="Bauer D."/>
            <person name="Andreopoulos W."/>
            <person name="Pangilinan J."/>
            <person name="LaButti K."/>
            <person name="Riley R."/>
            <person name="Lipzen A."/>
            <person name="Clum A."/>
            <person name="Drula E."/>
            <person name="Henrissat B."/>
            <person name="Kohler A."/>
            <person name="Grigoriev I.V."/>
            <person name="Martin F.M."/>
            <person name="Hacquard S."/>
        </authorList>
    </citation>
    <scope>NUCLEOTIDE SEQUENCE</scope>
    <source>
        <strain evidence="3">MPI-CAGE-AT-0016</strain>
    </source>
</reference>
<name>A0A8K0WXQ7_9PEZI</name>
<keyword evidence="1" id="KW-0812">Transmembrane</keyword>
<proteinExistence type="predicted"/>
<dbReference type="PANTHER" id="PTHR37019">
    <property type="entry name" value="CHROMOSOME 1, WHOLE GENOME SHOTGUN SEQUENCE"/>
    <property type="match status" value="1"/>
</dbReference>
<feature type="transmembrane region" description="Helical" evidence="1">
    <location>
        <begin position="52"/>
        <end position="70"/>
    </location>
</feature>